<dbReference type="InterPro" id="IPR006140">
    <property type="entry name" value="D-isomer_DH_NAD-bd"/>
</dbReference>
<evidence type="ECO:0000256" key="3">
    <source>
        <dbReference type="RuleBase" id="RU003719"/>
    </source>
</evidence>
<evidence type="ECO:0000313" key="6">
    <source>
        <dbReference type="EMBL" id="ODQ79237.1"/>
    </source>
</evidence>
<dbReference type="RefSeq" id="XP_018984565.1">
    <property type="nucleotide sequence ID" value="XM_019131843.1"/>
</dbReference>
<feature type="domain" description="D-isomer specific 2-hydroxyacid dehydrogenase catalytic" evidence="4">
    <location>
        <begin position="44"/>
        <end position="359"/>
    </location>
</feature>
<evidence type="ECO:0000313" key="7">
    <source>
        <dbReference type="Proteomes" id="UP000094336"/>
    </source>
</evidence>
<accession>A0A1E3QQJ8</accession>
<name>A0A1E3QQJ8_9ASCO</name>
<dbReference type="InterPro" id="IPR036291">
    <property type="entry name" value="NAD(P)-bd_dom_sf"/>
</dbReference>
<keyword evidence="7" id="KW-1185">Reference proteome</keyword>
<dbReference type="InterPro" id="IPR050223">
    <property type="entry name" value="D-isomer_2-hydroxyacid_DH"/>
</dbReference>
<gene>
    <name evidence="6" type="ORF">BABINDRAFT_37946</name>
</gene>
<sequence>MSVKDKVLFIGDLNKDLQEYKDFKAKYECIDYAITELSKEQVFQDFREKFQDVKAIYGAWLGFITIGGFKGEVAEKCITPSLKVVSLCSVGHNDYDGDKLASKNVILTNVPALYTGAADKVADCVLYHTLESFRHFLVFSQSLNSVKHVNGSRAILNSDEFNSETGSVIKSEFKGYCFGQQFGGRAVKSPRGHHAVIVGFGNIGQAIADRLSSIGMKISYVKRETLSEAELARFNYPIEHISFEEGLKVADLLVFVVPGSPETTHMLNEKTLALTKPGIKIINAGRGTAWDEKAVIKYLQNGHISHVGMDVYEHEPMEPVVQEELTTRYDVCITPHIGSSTIETIETAALQCMDNIKNVVLYGGKGYTTVN</sequence>
<keyword evidence="2" id="KW-0520">NAD</keyword>
<comment type="similarity">
    <text evidence="3">Belongs to the D-isomer specific 2-hydroxyacid dehydrogenase family.</text>
</comment>
<feature type="domain" description="D-isomer specific 2-hydroxyacid dehydrogenase NAD-binding" evidence="5">
    <location>
        <begin position="187"/>
        <end position="338"/>
    </location>
</feature>
<organism evidence="6 7">
    <name type="scientific">Babjeviella inositovora NRRL Y-12698</name>
    <dbReference type="NCBI Taxonomy" id="984486"/>
    <lineage>
        <taxon>Eukaryota</taxon>
        <taxon>Fungi</taxon>
        <taxon>Dikarya</taxon>
        <taxon>Ascomycota</taxon>
        <taxon>Saccharomycotina</taxon>
        <taxon>Pichiomycetes</taxon>
        <taxon>Serinales incertae sedis</taxon>
        <taxon>Babjeviella</taxon>
    </lineage>
</organism>
<dbReference type="SUPFAM" id="SSF51735">
    <property type="entry name" value="NAD(P)-binding Rossmann-fold domains"/>
    <property type="match status" value="1"/>
</dbReference>
<dbReference type="SUPFAM" id="SSF52283">
    <property type="entry name" value="Formate/glycerate dehydrogenase catalytic domain-like"/>
    <property type="match status" value="1"/>
</dbReference>
<dbReference type="InterPro" id="IPR006139">
    <property type="entry name" value="D-isomer_2_OHA_DH_cat_dom"/>
</dbReference>
<dbReference type="Pfam" id="PF02826">
    <property type="entry name" value="2-Hacid_dh_C"/>
    <property type="match status" value="1"/>
</dbReference>
<dbReference type="GO" id="GO:0051287">
    <property type="term" value="F:NAD binding"/>
    <property type="evidence" value="ECO:0007669"/>
    <property type="project" value="InterPro"/>
</dbReference>
<keyword evidence="1 3" id="KW-0560">Oxidoreductase</keyword>
<dbReference type="Pfam" id="PF00389">
    <property type="entry name" value="2-Hacid_dh"/>
    <property type="match status" value="1"/>
</dbReference>
<dbReference type="GeneID" id="30149696"/>
<proteinExistence type="inferred from homology"/>
<dbReference type="Gene3D" id="3.40.50.720">
    <property type="entry name" value="NAD(P)-binding Rossmann-like Domain"/>
    <property type="match status" value="2"/>
</dbReference>
<protein>
    <recommendedName>
        <fullName evidence="8">D-isomer specific 2-hydroxyacid dehydrogenase NAD-binding domain-containing protein</fullName>
    </recommendedName>
</protein>
<dbReference type="GO" id="GO:0016618">
    <property type="term" value="F:hydroxypyruvate reductase [NAD(P)H] activity"/>
    <property type="evidence" value="ECO:0007669"/>
    <property type="project" value="TreeGrafter"/>
</dbReference>
<dbReference type="AlphaFoldDB" id="A0A1E3QQJ8"/>
<dbReference type="STRING" id="984486.A0A1E3QQJ8"/>
<evidence type="ECO:0000259" key="4">
    <source>
        <dbReference type="Pfam" id="PF00389"/>
    </source>
</evidence>
<evidence type="ECO:0000256" key="2">
    <source>
        <dbReference type="ARBA" id="ARBA00023027"/>
    </source>
</evidence>
<evidence type="ECO:0000256" key="1">
    <source>
        <dbReference type="ARBA" id="ARBA00023002"/>
    </source>
</evidence>
<dbReference type="EMBL" id="KV454433">
    <property type="protein sequence ID" value="ODQ79237.1"/>
    <property type="molecule type" value="Genomic_DNA"/>
</dbReference>
<evidence type="ECO:0000259" key="5">
    <source>
        <dbReference type="Pfam" id="PF02826"/>
    </source>
</evidence>
<reference evidence="7" key="1">
    <citation type="submission" date="2016-05" db="EMBL/GenBank/DDBJ databases">
        <title>Comparative genomics of biotechnologically important yeasts.</title>
        <authorList>
            <consortium name="DOE Joint Genome Institute"/>
            <person name="Riley R."/>
            <person name="Haridas S."/>
            <person name="Wolfe K.H."/>
            <person name="Lopes M.R."/>
            <person name="Hittinger C.T."/>
            <person name="Goker M."/>
            <person name="Salamov A."/>
            <person name="Wisecaver J."/>
            <person name="Long T.M."/>
            <person name="Aerts A.L."/>
            <person name="Barry K."/>
            <person name="Choi C."/>
            <person name="Clum A."/>
            <person name="Coughlan A.Y."/>
            <person name="Deshpande S."/>
            <person name="Douglass A.P."/>
            <person name="Hanson S.J."/>
            <person name="Klenk H.-P."/>
            <person name="Labutti K."/>
            <person name="Lapidus A."/>
            <person name="Lindquist E."/>
            <person name="Lipzen A."/>
            <person name="Meier-Kolthoff J.P."/>
            <person name="Ohm R.A."/>
            <person name="Otillar R.P."/>
            <person name="Pangilinan J."/>
            <person name="Peng Y."/>
            <person name="Rokas A."/>
            <person name="Rosa C.A."/>
            <person name="Scheuner C."/>
            <person name="Sibirny A.A."/>
            <person name="Slot J.C."/>
            <person name="Stielow J.B."/>
            <person name="Sun H."/>
            <person name="Kurtzman C.P."/>
            <person name="Blackwell M."/>
            <person name="Grigoriev I.V."/>
            <person name="Jeffries T.W."/>
        </authorList>
    </citation>
    <scope>NUCLEOTIDE SEQUENCE [LARGE SCALE GENOMIC DNA]</scope>
    <source>
        <strain evidence="7">NRRL Y-12698</strain>
    </source>
</reference>
<dbReference type="PANTHER" id="PTHR10996">
    <property type="entry name" value="2-HYDROXYACID DEHYDROGENASE-RELATED"/>
    <property type="match status" value="1"/>
</dbReference>
<dbReference type="GO" id="GO:0005829">
    <property type="term" value="C:cytosol"/>
    <property type="evidence" value="ECO:0007669"/>
    <property type="project" value="TreeGrafter"/>
</dbReference>
<dbReference type="Proteomes" id="UP000094336">
    <property type="component" value="Unassembled WGS sequence"/>
</dbReference>
<dbReference type="OrthoDB" id="298012at2759"/>
<evidence type="ECO:0008006" key="8">
    <source>
        <dbReference type="Google" id="ProtNLM"/>
    </source>
</evidence>
<dbReference type="PANTHER" id="PTHR10996:SF178">
    <property type="entry name" value="2-HYDROXYACID DEHYDROGENASE YGL185C-RELATED"/>
    <property type="match status" value="1"/>
</dbReference>
<dbReference type="GO" id="GO:0030267">
    <property type="term" value="F:glyoxylate reductase (NADPH) activity"/>
    <property type="evidence" value="ECO:0007669"/>
    <property type="project" value="TreeGrafter"/>
</dbReference>